<name>A0A8J2RKZ1_9CRUS</name>
<dbReference type="OrthoDB" id="6369166at2759"/>
<reference evidence="1" key="1">
    <citation type="submission" date="2021-11" db="EMBL/GenBank/DDBJ databases">
        <authorList>
            <person name="Schell T."/>
        </authorList>
    </citation>
    <scope>NUCLEOTIDE SEQUENCE</scope>
    <source>
        <strain evidence="1">M5</strain>
    </source>
</reference>
<gene>
    <name evidence="1" type="ORF">DGAL_LOCUS4235</name>
</gene>
<protein>
    <submittedName>
        <fullName evidence="1">Uncharacterized protein</fullName>
    </submittedName>
</protein>
<organism evidence="1 2">
    <name type="scientific">Daphnia galeata</name>
    <dbReference type="NCBI Taxonomy" id="27404"/>
    <lineage>
        <taxon>Eukaryota</taxon>
        <taxon>Metazoa</taxon>
        <taxon>Ecdysozoa</taxon>
        <taxon>Arthropoda</taxon>
        <taxon>Crustacea</taxon>
        <taxon>Branchiopoda</taxon>
        <taxon>Diplostraca</taxon>
        <taxon>Cladocera</taxon>
        <taxon>Anomopoda</taxon>
        <taxon>Daphniidae</taxon>
        <taxon>Daphnia</taxon>
    </lineage>
</organism>
<keyword evidence="2" id="KW-1185">Reference proteome</keyword>
<dbReference type="EMBL" id="CAKKLH010000068">
    <property type="protein sequence ID" value="CAH0101863.1"/>
    <property type="molecule type" value="Genomic_DNA"/>
</dbReference>
<dbReference type="AlphaFoldDB" id="A0A8J2RKZ1"/>
<dbReference type="Proteomes" id="UP000789390">
    <property type="component" value="Unassembled WGS sequence"/>
</dbReference>
<sequence length="128" mass="14201">MKATIVVGLTVYCWVIIQIALAIRTERSAHPVAAGTIEHYRSYNSAPNGIVAYLPARFQSMPWAVQRVHPNNPFDVVAAYMPNQYATPESKPWALPSRSHDSPNVVAAYLPAQYSSVPWRLPLQTSVP</sequence>
<comment type="caution">
    <text evidence="1">The sequence shown here is derived from an EMBL/GenBank/DDBJ whole genome shotgun (WGS) entry which is preliminary data.</text>
</comment>
<evidence type="ECO:0000313" key="1">
    <source>
        <dbReference type="EMBL" id="CAH0101863.1"/>
    </source>
</evidence>
<proteinExistence type="predicted"/>
<evidence type="ECO:0000313" key="2">
    <source>
        <dbReference type="Proteomes" id="UP000789390"/>
    </source>
</evidence>
<accession>A0A8J2RKZ1</accession>